<organism evidence="4">
    <name type="scientific">hydrothermal vent metagenome</name>
    <dbReference type="NCBI Taxonomy" id="652676"/>
    <lineage>
        <taxon>unclassified sequences</taxon>
        <taxon>metagenomes</taxon>
        <taxon>ecological metagenomes</taxon>
    </lineage>
</organism>
<dbReference type="GO" id="GO:0004553">
    <property type="term" value="F:hydrolase activity, hydrolyzing O-glycosyl compounds"/>
    <property type="evidence" value="ECO:0007669"/>
    <property type="project" value="InterPro"/>
</dbReference>
<evidence type="ECO:0000259" key="2">
    <source>
        <dbReference type="Pfam" id="PF01464"/>
    </source>
</evidence>
<dbReference type="CDD" id="cd13401">
    <property type="entry name" value="Slt70-like"/>
    <property type="match status" value="1"/>
</dbReference>
<gene>
    <name evidence="4" type="ORF">MNBD_GAMMA20-2556</name>
</gene>
<dbReference type="InterPro" id="IPR012289">
    <property type="entry name" value="Lytic_TGlycosylase_superhlx_L"/>
</dbReference>
<dbReference type="Pfam" id="PF01464">
    <property type="entry name" value="SLT"/>
    <property type="match status" value="1"/>
</dbReference>
<evidence type="ECO:0000256" key="1">
    <source>
        <dbReference type="ARBA" id="ARBA00022729"/>
    </source>
</evidence>
<dbReference type="InterPro" id="IPR008258">
    <property type="entry name" value="Transglycosylase_SLT_dom_1"/>
</dbReference>
<name>A0A3B1AK52_9ZZZZ</name>
<dbReference type="Gene3D" id="1.10.530.10">
    <property type="match status" value="1"/>
</dbReference>
<keyword evidence="4" id="KW-0326">Glycosidase</keyword>
<dbReference type="SUPFAM" id="SSF48435">
    <property type="entry name" value="Bacterial muramidases"/>
    <property type="match status" value="1"/>
</dbReference>
<dbReference type="InterPro" id="IPR023346">
    <property type="entry name" value="Lysozyme-like_dom_sf"/>
</dbReference>
<dbReference type="InterPro" id="IPR037061">
    <property type="entry name" value="Lytic_TGlycoase_superhlx_L_sf"/>
</dbReference>
<feature type="domain" description="Transglycosylase SLT" evidence="2">
    <location>
        <begin position="528"/>
        <end position="635"/>
    </location>
</feature>
<reference evidence="4" key="1">
    <citation type="submission" date="2018-06" db="EMBL/GenBank/DDBJ databases">
        <authorList>
            <person name="Zhirakovskaya E."/>
        </authorList>
    </citation>
    <scope>NUCLEOTIDE SEQUENCE</scope>
</reference>
<dbReference type="EMBL" id="UOFU01000181">
    <property type="protein sequence ID" value="VAW99777.1"/>
    <property type="molecule type" value="Genomic_DNA"/>
</dbReference>
<dbReference type="SUPFAM" id="SSF53955">
    <property type="entry name" value="Lysozyme-like"/>
    <property type="match status" value="1"/>
</dbReference>
<dbReference type="AlphaFoldDB" id="A0A3B1AK52"/>
<sequence>MKAGRPKTLIRILALVALLAPMANYALVRDTPPMRTPLLPSALTEGAESQADMLSRVLDYRADERAAQRALYLQAEQALAQRQLTRFHQLLPRLTDYPLYPYLHYADLKHRLQRTSRREIDQFLDNYATLPVANSLRRKVLRHAAKRQDWQSYLHYYHPTQNVTLQCHYLTARLHNGETHDVYTEIQRLWLSGRSRPNECDGAFAQWRKAGQLNDELIWQRVELALGQGRRQLAGYLARQLPTQDHHWAKLWIGLHRHPDQLPQRYKALLKPHPKARPIFIDALQRLIRHDPQKAIKFWHTHTAESSPQISLNETEQATLYRHFAMALALRHQPNAEAWFRRIPPSHQTDTSRSWRVRAAIRNKHWQTVHHAINAMPEKQQQTDRWRYWKARALAELGQQKGALALLSELAGQRNYYGFLAADRLSQPYSLQVQPYQPSTAELFTLQERPDIRRAAELFQLGRLLEARREWYIAMGKMDEIHRQQAAKLAQLWNWNGQSILTMASTSHRDDLELRFPLLFRDEVLALSETKGLEAAWTYGVIRRESAFVSDARSPRGATGLMQLMPATAKHISRSLKVRYRGLSTLLQPETNLKLGTGYLARMMTRFDNQTVLATAAYNAGAQRVKKWLPGETAMDADRWIETIPYKETREYVSNVLAYTIIYADLLGQGGPRLNERMPPIRTGNDETP</sequence>
<dbReference type="EC" id="3.2.1.-" evidence="4"/>
<feature type="domain" description="Lytic transglycosylase superhelical linker" evidence="3">
    <location>
        <begin position="446"/>
        <end position="512"/>
    </location>
</feature>
<proteinExistence type="predicted"/>
<dbReference type="InterPro" id="IPR008939">
    <property type="entry name" value="Lytic_TGlycosylase_superhlx_U"/>
</dbReference>
<dbReference type="PANTHER" id="PTHR37423">
    <property type="entry name" value="SOLUBLE LYTIC MUREIN TRANSGLYCOSYLASE-RELATED"/>
    <property type="match status" value="1"/>
</dbReference>
<dbReference type="Gene3D" id="1.10.1240.20">
    <property type="entry name" value="Lytic transglycosylase, superhelical linker domain"/>
    <property type="match status" value="1"/>
</dbReference>
<dbReference type="GO" id="GO:0042597">
    <property type="term" value="C:periplasmic space"/>
    <property type="evidence" value="ECO:0007669"/>
    <property type="project" value="InterPro"/>
</dbReference>
<dbReference type="PANTHER" id="PTHR37423:SF5">
    <property type="entry name" value="SOLUBLE LYTIC MUREIN TRANSGLYCOSYLASE"/>
    <property type="match status" value="1"/>
</dbReference>
<evidence type="ECO:0000313" key="4">
    <source>
        <dbReference type="EMBL" id="VAW99777.1"/>
    </source>
</evidence>
<dbReference type="Gene3D" id="1.25.20.10">
    <property type="entry name" value="Bacterial muramidases"/>
    <property type="match status" value="1"/>
</dbReference>
<keyword evidence="4" id="KW-0378">Hydrolase</keyword>
<dbReference type="Pfam" id="PF14718">
    <property type="entry name" value="SLT_L"/>
    <property type="match status" value="1"/>
</dbReference>
<accession>A0A3B1AK52</accession>
<keyword evidence="1" id="KW-0732">Signal</keyword>
<evidence type="ECO:0000259" key="3">
    <source>
        <dbReference type="Pfam" id="PF14718"/>
    </source>
</evidence>
<protein>
    <submittedName>
        <fullName evidence="4">Soluble lytic murein transglycosylase</fullName>
        <ecNumber evidence="4">3.2.1.-</ecNumber>
    </submittedName>
</protein>